<feature type="region of interest" description="Disordered" evidence="1">
    <location>
        <begin position="266"/>
        <end position="289"/>
    </location>
</feature>
<evidence type="ECO:0000313" key="2">
    <source>
        <dbReference type="EMBL" id="CDK26617.1"/>
    </source>
</evidence>
<protein>
    <submittedName>
        <fullName evidence="2">Uncharacterized protein</fullName>
    </submittedName>
</protein>
<evidence type="ECO:0000313" key="3">
    <source>
        <dbReference type="Proteomes" id="UP000019384"/>
    </source>
</evidence>
<proteinExistence type="predicted"/>
<sequence>MTDEVQFVSTQIQSRAEEFNHQLAVSEDLRQFSHVSLIDNPANSAKTRTKSTHRVKQRRPKSISSHVRTKFSARHKKSLFEMRSDRFKIVDSKASRGILYDSESWTHRYVKLIPPCVPKPKIRAFDQKGEADLNESIWGKAGTSPDLKDQDLETLYDSTTERRVKKNAKLQQQSDVYAYDDESSMNQSFPQSLEANNIEADDKLEIENSSADEGEELLLEVWPNKKQKAIEARYRAAEMEIENSSGEENVLCELWLQEHLDTTASSHWNFKESEEIANSSEEEELLTMQ</sequence>
<reference evidence="2" key="2">
    <citation type="submission" date="2014-02" db="EMBL/GenBank/DDBJ databases">
        <title>Complete DNA sequence of /Kuraishia capsulata/ illustrates novel genomic features among budding yeasts (/Saccharomycotina/).</title>
        <authorList>
            <person name="Morales L."/>
            <person name="Noel B."/>
            <person name="Porcel B."/>
            <person name="Marcet-Houben M."/>
            <person name="Hullo M-F."/>
            <person name="Sacerdot C."/>
            <person name="Tekaia F."/>
            <person name="Leh-Louis V."/>
            <person name="Despons L."/>
            <person name="Khanna V."/>
            <person name="Aury J-M."/>
            <person name="Barbe V."/>
            <person name="Couloux A."/>
            <person name="Labadie K."/>
            <person name="Pelletier E."/>
            <person name="Souciet J-L."/>
            <person name="Boekhout T."/>
            <person name="Gabaldon T."/>
            <person name="Wincker P."/>
            <person name="Dujon B."/>
        </authorList>
    </citation>
    <scope>NUCLEOTIDE SEQUENCE</scope>
    <source>
        <strain evidence="2">CBS 1993</strain>
    </source>
</reference>
<dbReference type="AlphaFoldDB" id="W6MNJ7"/>
<dbReference type="GeneID" id="34520007"/>
<name>W6MNJ7_9ASCO</name>
<feature type="compositionally biased region" description="Acidic residues" evidence="1">
    <location>
        <begin position="280"/>
        <end position="289"/>
    </location>
</feature>
<dbReference type="RefSeq" id="XP_022458619.1">
    <property type="nucleotide sequence ID" value="XM_022602856.1"/>
</dbReference>
<gene>
    <name evidence="2" type="ORF">KUCA_T00002590001</name>
</gene>
<organism evidence="2 3">
    <name type="scientific">Kuraishia capsulata CBS 1993</name>
    <dbReference type="NCBI Taxonomy" id="1382522"/>
    <lineage>
        <taxon>Eukaryota</taxon>
        <taxon>Fungi</taxon>
        <taxon>Dikarya</taxon>
        <taxon>Ascomycota</taxon>
        <taxon>Saccharomycotina</taxon>
        <taxon>Pichiomycetes</taxon>
        <taxon>Pichiales</taxon>
        <taxon>Pichiaceae</taxon>
        <taxon>Kuraishia</taxon>
    </lineage>
</organism>
<evidence type="ECO:0000256" key="1">
    <source>
        <dbReference type="SAM" id="MobiDB-lite"/>
    </source>
</evidence>
<dbReference type="Proteomes" id="UP000019384">
    <property type="component" value="Unassembled WGS sequence"/>
</dbReference>
<keyword evidence="3" id="KW-1185">Reference proteome</keyword>
<reference evidence="2" key="1">
    <citation type="submission" date="2013-12" db="EMBL/GenBank/DDBJ databases">
        <authorList>
            <person name="Genoscope - CEA"/>
        </authorList>
    </citation>
    <scope>NUCLEOTIDE SEQUENCE</scope>
    <source>
        <strain evidence="2">CBS 1993</strain>
    </source>
</reference>
<accession>W6MNJ7</accession>
<dbReference type="EMBL" id="HG793127">
    <property type="protein sequence ID" value="CDK26617.1"/>
    <property type="molecule type" value="Genomic_DNA"/>
</dbReference>
<dbReference type="HOGENOM" id="CLU_963335_0_0_1"/>